<keyword evidence="1" id="KW-0653">Protein transport</keyword>
<accession>A0A5J4YU63</accession>
<dbReference type="GO" id="GO:0042273">
    <property type="term" value="P:ribosomal large subunit biogenesis"/>
    <property type="evidence" value="ECO:0007669"/>
    <property type="project" value="UniProtKB-UniRule"/>
</dbReference>
<feature type="compositionally biased region" description="Basic residues" evidence="2">
    <location>
        <begin position="807"/>
        <end position="817"/>
    </location>
</feature>
<feature type="compositionally biased region" description="Basic and acidic residues" evidence="2">
    <location>
        <begin position="750"/>
        <end position="762"/>
    </location>
</feature>
<dbReference type="OMA" id="AMYKTYK"/>
<sequence length="817" mass="91930">MIVLLLSSGRAVTRRCGGGKRRFGSETREETVKVPVHEARETEGGEGCGSEGAMSDAADLQLLLSRCRKDPASYVPEYVQQKRQFDALIAALELRPSDASARLGELAGFMASVGTAYKDHSAQVAATLIRVLGLHAKVMDYELRRQLVRALAVLRSKGAAPIVQVVQLFFGMLNIADKQLRKTLHGHIIADLRNINKKHANEQVNRKLQGFLYERLQEPDEQLVKRSLHVLTELFRTHVWRDARTANVIASACFHENASVFLIAGRFLLDSERHLHEDGANDSDVTSDEEDYHENGANPRKTNKGVKFNSNHGETARVMWETFHRTSKKSSRRKKRLERQLARMDRVKSGHSGNDAQSKSPFSAMMLLNDPQSFAERLFSDVQNRRKNEKYEVRLVALDLITRLTGIHELFLLNLYPYFQRFLQPHQRDITKLLAYLATSVHDLVPPDVLHPLIRTIADNFIADRCMEEMIAAGLNAVRAICARAPLAIEIENAESLEDKGALLQDLVAFRTHRDKGVAMAARSLMQVYRDVKPGLLAKKDRGKDAQLRQMRGLTTELRYGQRNMVDTVEGADLLQDSESDLEDGSNSEEDTKDVPAKIDVEPLDSEGSGQEDEEEGEESDDEEESSDDSKDGEDLSEAEGDELDAEAIARSENGTEDSSSEASDVEDEEDVPDETDPALDRKARALQMLTTRVLDDEDYAIIARRRAEMASNAGTLLRKRGIDDRPVSTSEIESYQKKQRRTLEERLVSVHAGREDREKFGSKKGRKDKGGGTTNKVKQKQKDAMMLMNKQKHRRKMSSLHDKQKNAKRRGGKSRR</sequence>
<evidence type="ECO:0000256" key="2">
    <source>
        <dbReference type="SAM" id="MobiDB-lite"/>
    </source>
</evidence>
<protein>
    <recommendedName>
        <fullName evidence="1">Protein SDA1</fullName>
    </recommendedName>
</protein>
<dbReference type="GO" id="GO:0005730">
    <property type="term" value="C:nucleolus"/>
    <property type="evidence" value="ECO:0007669"/>
    <property type="project" value="UniProtKB-SubCell"/>
</dbReference>
<comment type="caution">
    <text evidence="4">The sequence shown here is derived from an EMBL/GenBank/DDBJ whole genome shotgun (WGS) entry which is preliminary data.</text>
</comment>
<feature type="domain" description="SDA1 N-terminal" evidence="3">
    <location>
        <begin position="109"/>
        <end position="514"/>
    </location>
</feature>
<keyword evidence="1" id="KW-0813">Transport</keyword>
<feature type="region of interest" description="Disordered" evidence="2">
    <location>
        <begin position="750"/>
        <end position="817"/>
    </location>
</feature>
<dbReference type="Proteomes" id="UP000324585">
    <property type="component" value="Unassembled WGS sequence"/>
</dbReference>
<dbReference type="AlphaFoldDB" id="A0A5J4YU63"/>
<evidence type="ECO:0000313" key="5">
    <source>
        <dbReference type="Proteomes" id="UP000324585"/>
    </source>
</evidence>
<name>A0A5J4YU63_PORPP</name>
<dbReference type="GO" id="GO:0000055">
    <property type="term" value="P:ribosomal large subunit export from nucleus"/>
    <property type="evidence" value="ECO:0007669"/>
    <property type="project" value="UniProtKB-UniRule"/>
</dbReference>
<evidence type="ECO:0000259" key="3">
    <source>
        <dbReference type="Pfam" id="PF08158"/>
    </source>
</evidence>
<feature type="compositionally biased region" description="Acidic residues" evidence="2">
    <location>
        <begin position="655"/>
        <end position="678"/>
    </location>
</feature>
<evidence type="ECO:0000256" key="1">
    <source>
        <dbReference type="RuleBase" id="RU365057"/>
    </source>
</evidence>
<feature type="region of interest" description="Disordered" evidence="2">
    <location>
        <begin position="578"/>
        <end position="683"/>
    </location>
</feature>
<keyword evidence="5" id="KW-1185">Reference proteome</keyword>
<feature type="region of interest" description="Disordered" evidence="2">
    <location>
        <begin position="278"/>
        <end position="309"/>
    </location>
</feature>
<feature type="compositionally biased region" description="Acidic residues" evidence="2">
    <location>
        <begin position="602"/>
        <end position="627"/>
    </location>
</feature>
<feature type="compositionally biased region" description="Polar residues" evidence="2">
    <location>
        <begin position="351"/>
        <end position="360"/>
    </location>
</feature>
<comment type="subcellular location">
    <subcellularLocation>
        <location evidence="1">Nucleus</location>
        <location evidence="1">Nucleolus</location>
    </subcellularLocation>
</comment>
<dbReference type="InterPro" id="IPR012977">
    <property type="entry name" value="SDA1_N"/>
</dbReference>
<feature type="compositionally biased region" description="Acidic residues" evidence="2">
    <location>
        <begin position="578"/>
        <end position="592"/>
    </location>
</feature>
<feature type="region of interest" description="Disordered" evidence="2">
    <location>
        <begin position="323"/>
        <end position="360"/>
    </location>
</feature>
<dbReference type="EMBL" id="VRMN01000004">
    <property type="protein sequence ID" value="KAA8494728.1"/>
    <property type="molecule type" value="Genomic_DNA"/>
</dbReference>
<dbReference type="OrthoDB" id="3677at2759"/>
<organism evidence="4 5">
    <name type="scientific">Porphyridium purpureum</name>
    <name type="common">Red alga</name>
    <name type="synonym">Porphyridium cruentum</name>
    <dbReference type="NCBI Taxonomy" id="35688"/>
    <lineage>
        <taxon>Eukaryota</taxon>
        <taxon>Rhodophyta</taxon>
        <taxon>Bangiophyceae</taxon>
        <taxon>Porphyridiales</taxon>
        <taxon>Porphyridiaceae</taxon>
        <taxon>Porphyridium</taxon>
    </lineage>
</organism>
<dbReference type="SUPFAM" id="SSF48371">
    <property type="entry name" value="ARM repeat"/>
    <property type="match status" value="1"/>
</dbReference>
<feature type="compositionally biased region" description="Basic and acidic residues" evidence="2">
    <location>
        <begin position="338"/>
        <end position="348"/>
    </location>
</feature>
<dbReference type="InterPro" id="IPR027312">
    <property type="entry name" value="Sda1"/>
</dbReference>
<feature type="compositionally biased region" description="Basic residues" evidence="2">
    <location>
        <begin position="325"/>
        <end position="337"/>
    </location>
</feature>
<keyword evidence="1" id="KW-0539">Nucleus</keyword>
<gene>
    <name evidence="4" type="ORF">FVE85_2969</name>
</gene>
<dbReference type="GO" id="GO:0015031">
    <property type="term" value="P:protein transport"/>
    <property type="evidence" value="ECO:0007669"/>
    <property type="project" value="UniProtKB-KW"/>
</dbReference>
<proteinExistence type="inferred from homology"/>
<comment type="similarity">
    <text evidence="1">Belongs to the SDA1 family.</text>
</comment>
<dbReference type="InterPro" id="IPR016024">
    <property type="entry name" value="ARM-type_fold"/>
</dbReference>
<dbReference type="PANTHER" id="PTHR12730:SF0">
    <property type="entry name" value="PROTEIN SDA1 HOMOLOG"/>
    <property type="match status" value="1"/>
</dbReference>
<comment type="function">
    <text evidence="1">Required for 60S pre-ribosomal subunits export to the cytoplasm.</text>
</comment>
<dbReference type="PANTHER" id="PTHR12730">
    <property type="entry name" value="HSDA/SDA1-RELATED"/>
    <property type="match status" value="1"/>
</dbReference>
<keyword evidence="1" id="KW-0690">Ribosome biogenesis</keyword>
<dbReference type="Pfam" id="PF08158">
    <property type="entry name" value="SDA1_HEAT"/>
    <property type="match status" value="1"/>
</dbReference>
<evidence type="ECO:0000313" key="4">
    <source>
        <dbReference type="EMBL" id="KAA8494728.1"/>
    </source>
</evidence>
<reference evidence="5" key="1">
    <citation type="journal article" date="2019" name="Nat. Commun.">
        <title>Expansion of phycobilisome linker gene families in mesophilic red algae.</title>
        <authorList>
            <person name="Lee J."/>
            <person name="Kim D."/>
            <person name="Bhattacharya D."/>
            <person name="Yoon H.S."/>
        </authorList>
    </citation>
    <scope>NUCLEOTIDE SEQUENCE [LARGE SCALE GENOMIC DNA]</scope>
    <source>
        <strain evidence="5">CCMP 1328</strain>
    </source>
</reference>
<feature type="compositionally biased region" description="Acidic residues" evidence="2">
    <location>
        <begin position="635"/>
        <end position="646"/>
    </location>
</feature>